<dbReference type="Pfam" id="PF01041">
    <property type="entry name" value="DegT_DnrJ_EryC1"/>
    <property type="match status" value="1"/>
</dbReference>
<dbReference type="RefSeq" id="WP_165233387.1">
    <property type="nucleotide sequence ID" value="NZ_JAAKZV010000018.1"/>
</dbReference>
<reference evidence="8 9" key="1">
    <citation type="submission" date="2020-02" db="EMBL/GenBank/DDBJ databases">
        <title>Whole-genome analyses of novel actinobacteria.</title>
        <authorList>
            <person name="Sahin N."/>
        </authorList>
    </citation>
    <scope>NUCLEOTIDE SEQUENCE [LARGE SCALE GENOMIC DNA]</scope>
    <source>
        <strain evidence="8 9">A7024</strain>
    </source>
</reference>
<dbReference type="Gene3D" id="3.90.1150.10">
    <property type="entry name" value="Aspartate Aminotransferase, domain 1"/>
    <property type="match status" value="1"/>
</dbReference>
<feature type="modified residue" description="N6-(pyridoxal phosphate)lysine" evidence="7">
    <location>
        <position position="193"/>
    </location>
</feature>
<dbReference type="InterPro" id="IPR000653">
    <property type="entry name" value="DegT/StrS_aminotransferase"/>
</dbReference>
<comment type="cofactor">
    <cofactor evidence="1">
        <name>pyridoxal 5'-phosphate</name>
        <dbReference type="ChEBI" id="CHEBI:597326"/>
    </cofactor>
</comment>
<keyword evidence="4 7" id="KW-0663">Pyridoxal phosphate</keyword>
<keyword evidence="2 8" id="KW-0032">Aminotransferase</keyword>
<dbReference type="CDD" id="cd00616">
    <property type="entry name" value="AHBA_syn"/>
    <property type="match status" value="1"/>
</dbReference>
<evidence type="ECO:0000256" key="6">
    <source>
        <dbReference type="PIRSR" id="PIRSR000390-1"/>
    </source>
</evidence>
<accession>A0A6G4TV34</accession>
<dbReference type="InterPro" id="IPR015424">
    <property type="entry name" value="PyrdxlP-dep_Trfase"/>
</dbReference>
<evidence type="ECO:0000256" key="5">
    <source>
        <dbReference type="ARBA" id="ARBA00038398"/>
    </source>
</evidence>
<dbReference type="GO" id="GO:0000271">
    <property type="term" value="P:polysaccharide biosynthetic process"/>
    <property type="evidence" value="ECO:0007669"/>
    <property type="project" value="TreeGrafter"/>
</dbReference>
<dbReference type="SUPFAM" id="SSF53383">
    <property type="entry name" value="PLP-dependent transferases"/>
    <property type="match status" value="1"/>
</dbReference>
<evidence type="ECO:0000256" key="4">
    <source>
        <dbReference type="ARBA" id="ARBA00022898"/>
    </source>
</evidence>
<dbReference type="PIRSF" id="PIRSF000390">
    <property type="entry name" value="PLP_StrS"/>
    <property type="match status" value="1"/>
</dbReference>
<dbReference type="EMBL" id="JAAKZV010000018">
    <property type="protein sequence ID" value="NGN63632.1"/>
    <property type="molecule type" value="Genomic_DNA"/>
</dbReference>
<evidence type="ECO:0000256" key="7">
    <source>
        <dbReference type="PIRSR" id="PIRSR000390-2"/>
    </source>
</evidence>
<dbReference type="InterPro" id="IPR015422">
    <property type="entry name" value="PyrdxlP-dep_Trfase_small"/>
</dbReference>
<evidence type="ECO:0000313" key="9">
    <source>
        <dbReference type="Proteomes" id="UP000481583"/>
    </source>
</evidence>
<dbReference type="GO" id="GO:0008483">
    <property type="term" value="F:transaminase activity"/>
    <property type="evidence" value="ECO:0007669"/>
    <property type="project" value="UniProtKB-KW"/>
</dbReference>
<dbReference type="Proteomes" id="UP000481583">
    <property type="component" value="Unassembled WGS sequence"/>
</dbReference>
<protein>
    <submittedName>
        <fullName evidence="8">DegT/DnrJ/EryC1/StrS family aminotransferase</fullName>
    </submittedName>
</protein>
<keyword evidence="3 8" id="KW-0808">Transferase</keyword>
<dbReference type="PANTHER" id="PTHR30244">
    <property type="entry name" value="TRANSAMINASE"/>
    <property type="match status" value="1"/>
</dbReference>
<dbReference type="PANTHER" id="PTHR30244:SF34">
    <property type="entry name" value="DTDP-4-AMINO-4,6-DIDEOXYGALACTOSE TRANSAMINASE"/>
    <property type="match status" value="1"/>
</dbReference>
<proteinExistence type="inferred from homology"/>
<sequence length="374" mass="39909">MPVRDTPLPTVLEPGGRTIGAEERAAVLRVLDSGVLCSTFGGEGRALEEEMAQLYGRQAAVACSSGTAALHLAVAAARIGPGDEVITTPISDFGTVGPVLAQGGRVVFADVRAEDGNLDPEAVEAAITPRTRAVIAVHLFGGAADTARLRQICDAHGLLLIEDCAQAWLGEDGDGRLLGTTGDIACFSLQQYKHITAGDGGLAITDDPELARRMRLFADKGWDRTEGRIHREPGLNYRITELAAAVARAQLGKVAEVVRVRRERAEQLAAALADLDGVTLPPRPDGHAWWLFPLLVDDNARWAKGLAAEGVPAMPGYLERPLYANPVFSGYPDGLCPQAERLIDRTLLVLPWNEAYTPDDVADIAEAIRRVHAA</sequence>
<dbReference type="InterPro" id="IPR015421">
    <property type="entry name" value="PyrdxlP-dep_Trfase_major"/>
</dbReference>
<dbReference type="AlphaFoldDB" id="A0A6G4TV34"/>
<name>A0A6G4TV34_9ACTN</name>
<evidence type="ECO:0000256" key="1">
    <source>
        <dbReference type="ARBA" id="ARBA00001933"/>
    </source>
</evidence>
<gene>
    <name evidence="8" type="ORF">G5C51_06885</name>
</gene>
<evidence type="ECO:0000256" key="3">
    <source>
        <dbReference type="ARBA" id="ARBA00022679"/>
    </source>
</evidence>
<comment type="caution">
    <text evidence="8">The sequence shown here is derived from an EMBL/GenBank/DDBJ whole genome shotgun (WGS) entry which is preliminary data.</text>
</comment>
<organism evidence="8 9">
    <name type="scientific">Streptomyces coryli</name>
    <dbReference type="NCBI Taxonomy" id="1128680"/>
    <lineage>
        <taxon>Bacteria</taxon>
        <taxon>Bacillati</taxon>
        <taxon>Actinomycetota</taxon>
        <taxon>Actinomycetes</taxon>
        <taxon>Kitasatosporales</taxon>
        <taxon>Streptomycetaceae</taxon>
        <taxon>Streptomyces</taxon>
    </lineage>
</organism>
<evidence type="ECO:0000256" key="2">
    <source>
        <dbReference type="ARBA" id="ARBA00022576"/>
    </source>
</evidence>
<dbReference type="GO" id="GO:0030170">
    <property type="term" value="F:pyridoxal phosphate binding"/>
    <property type="evidence" value="ECO:0007669"/>
    <property type="project" value="TreeGrafter"/>
</dbReference>
<comment type="similarity">
    <text evidence="5">Belongs to the DegT/DnrJ/EryC1 family. L-glutamine:2-deoxy-scyllo-inosose/scyllo-inosose aminotransferase subfamily.</text>
</comment>
<keyword evidence="9" id="KW-1185">Reference proteome</keyword>
<evidence type="ECO:0000313" key="8">
    <source>
        <dbReference type="EMBL" id="NGN63632.1"/>
    </source>
</evidence>
<dbReference type="Gene3D" id="3.40.640.10">
    <property type="entry name" value="Type I PLP-dependent aspartate aminotransferase-like (Major domain)"/>
    <property type="match status" value="1"/>
</dbReference>
<feature type="active site" description="Proton acceptor" evidence="6">
    <location>
        <position position="193"/>
    </location>
</feature>